<keyword evidence="2" id="KW-1185">Reference proteome</keyword>
<evidence type="ECO:0000313" key="2">
    <source>
        <dbReference type="Proteomes" id="UP000886998"/>
    </source>
</evidence>
<sequence length="86" mass="10063">MRDGHSSSFHLSYTELFTIIIIFSSPRFNPFRVSPSLERENNTSGNRFHPAPRFHSPETRFPYFNNATARLPRVLEKTLPLRINTE</sequence>
<dbReference type="AlphaFoldDB" id="A0A8X7C5M2"/>
<protein>
    <submittedName>
        <fullName evidence="1">Uncharacterized protein</fullName>
    </submittedName>
</protein>
<organism evidence="1 2">
    <name type="scientific">Trichonephila inaurata madagascariensis</name>
    <dbReference type="NCBI Taxonomy" id="2747483"/>
    <lineage>
        <taxon>Eukaryota</taxon>
        <taxon>Metazoa</taxon>
        <taxon>Ecdysozoa</taxon>
        <taxon>Arthropoda</taxon>
        <taxon>Chelicerata</taxon>
        <taxon>Arachnida</taxon>
        <taxon>Araneae</taxon>
        <taxon>Araneomorphae</taxon>
        <taxon>Entelegynae</taxon>
        <taxon>Araneoidea</taxon>
        <taxon>Nephilidae</taxon>
        <taxon>Trichonephila</taxon>
        <taxon>Trichonephila inaurata</taxon>
    </lineage>
</organism>
<evidence type="ECO:0000313" key="1">
    <source>
        <dbReference type="EMBL" id="GFY54858.1"/>
    </source>
</evidence>
<dbReference type="EMBL" id="BMAV01010043">
    <property type="protein sequence ID" value="GFY54858.1"/>
    <property type="molecule type" value="Genomic_DNA"/>
</dbReference>
<comment type="caution">
    <text evidence="1">The sequence shown here is derived from an EMBL/GenBank/DDBJ whole genome shotgun (WGS) entry which is preliminary data.</text>
</comment>
<name>A0A8X7C5M2_9ARAC</name>
<gene>
    <name evidence="1" type="ORF">TNIN_152271</name>
</gene>
<dbReference type="Proteomes" id="UP000886998">
    <property type="component" value="Unassembled WGS sequence"/>
</dbReference>
<accession>A0A8X7C5M2</accession>
<reference evidence="1" key="1">
    <citation type="submission" date="2020-08" db="EMBL/GenBank/DDBJ databases">
        <title>Multicomponent nature underlies the extraordinary mechanical properties of spider dragline silk.</title>
        <authorList>
            <person name="Kono N."/>
            <person name="Nakamura H."/>
            <person name="Mori M."/>
            <person name="Yoshida Y."/>
            <person name="Ohtoshi R."/>
            <person name="Malay A.D."/>
            <person name="Moran D.A.P."/>
            <person name="Tomita M."/>
            <person name="Numata K."/>
            <person name="Arakawa K."/>
        </authorList>
    </citation>
    <scope>NUCLEOTIDE SEQUENCE</scope>
</reference>
<proteinExistence type="predicted"/>